<dbReference type="Gene3D" id="3.40.190.10">
    <property type="entry name" value="Periplasmic binding protein-like II"/>
    <property type="match status" value="1"/>
</dbReference>
<keyword evidence="3" id="KW-0675">Receptor</keyword>
<dbReference type="PANTHER" id="PTHR42928:SF5">
    <property type="entry name" value="BLR1237 PROTEIN"/>
    <property type="match status" value="1"/>
</dbReference>
<evidence type="ECO:0000256" key="1">
    <source>
        <dbReference type="ARBA" id="ARBA00006987"/>
    </source>
</evidence>
<keyword evidence="4" id="KW-1185">Reference proteome</keyword>
<evidence type="ECO:0000313" key="4">
    <source>
        <dbReference type="Proteomes" id="UP001549320"/>
    </source>
</evidence>
<proteinExistence type="inferred from homology"/>
<dbReference type="InterPro" id="IPR005064">
    <property type="entry name" value="BUG"/>
</dbReference>
<feature type="signal peptide" evidence="2">
    <location>
        <begin position="1"/>
        <end position="24"/>
    </location>
</feature>
<dbReference type="Gene3D" id="3.40.190.150">
    <property type="entry name" value="Bordetella uptake gene, domain 1"/>
    <property type="match status" value="1"/>
</dbReference>
<feature type="chain" id="PRO_5045453941" evidence="2">
    <location>
        <begin position="25"/>
        <end position="328"/>
    </location>
</feature>
<accession>A0ABV2QF25</accession>
<protein>
    <submittedName>
        <fullName evidence="3">Tripartite-type tricarboxylate transporter receptor subunit TctC</fullName>
    </submittedName>
</protein>
<dbReference type="EMBL" id="JBEPSH010000010">
    <property type="protein sequence ID" value="MET4579638.1"/>
    <property type="molecule type" value="Genomic_DNA"/>
</dbReference>
<dbReference type="Proteomes" id="UP001549320">
    <property type="component" value="Unassembled WGS sequence"/>
</dbReference>
<comment type="caution">
    <text evidence="3">The sequence shown here is derived from an EMBL/GenBank/DDBJ whole genome shotgun (WGS) entry which is preliminary data.</text>
</comment>
<dbReference type="SUPFAM" id="SSF53850">
    <property type="entry name" value="Periplasmic binding protein-like II"/>
    <property type="match status" value="1"/>
</dbReference>
<sequence>MNLPRRTVLAGLLSGAAAPWPALSATDNWPRQRPITFIVPYPPGGVTDVQARTLAPLVSKTLGQTIVIENRSGAGGSIGVGHAAHQPADGYTMVIGTQATHGANAALYKELRYQAIRDFAPVHGLFDSIPLLGVHPSRPYKNLKEFVEFAKANPGAIRYGSAGVGSGGHLVGEMFQQTAGIKLTHVPYKGVGPTINDLVGGHIDAAFDYPITLLQQVLGGRVRALSFMGEKRLPSLPDVPSIVEDGFPLPAAKTWTILYMPSGTPAPIVSAMADAVEKAIASPEMRKLIDRFGGELMSLRGAALDKFSQDQYDRWREIVRRSGATLEG</sequence>
<gene>
    <name evidence="3" type="ORF">ABIE13_004775</name>
</gene>
<dbReference type="RefSeq" id="WP_354447900.1">
    <property type="nucleotide sequence ID" value="NZ_JBEPSH010000010.1"/>
</dbReference>
<reference evidence="3 4" key="1">
    <citation type="submission" date="2024-06" db="EMBL/GenBank/DDBJ databases">
        <title>Sorghum-associated microbial communities from plants grown in Nebraska, USA.</title>
        <authorList>
            <person name="Schachtman D."/>
        </authorList>
    </citation>
    <scope>NUCLEOTIDE SEQUENCE [LARGE SCALE GENOMIC DNA]</scope>
    <source>
        <strain evidence="3 4">2709</strain>
    </source>
</reference>
<dbReference type="CDD" id="cd07012">
    <property type="entry name" value="PBP2_Bug_TTT"/>
    <property type="match status" value="1"/>
</dbReference>
<name>A0ABV2QF25_9BURK</name>
<dbReference type="PIRSF" id="PIRSF017082">
    <property type="entry name" value="YflP"/>
    <property type="match status" value="1"/>
</dbReference>
<keyword evidence="2" id="KW-0732">Signal</keyword>
<dbReference type="PANTHER" id="PTHR42928">
    <property type="entry name" value="TRICARBOXYLATE-BINDING PROTEIN"/>
    <property type="match status" value="1"/>
</dbReference>
<comment type="similarity">
    <text evidence="1">Belongs to the UPF0065 (bug) family.</text>
</comment>
<dbReference type="Pfam" id="PF03401">
    <property type="entry name" value="TctC"/>
    <property type="match status" value="1"/>
</dbReference>
<organism evidence="3 4">
    <name type="scientific">Ottowia thiooxydans</name>
    <dbReference type="NCBI Taxonomy" id="219182"/>
    <lineage>
        <taxon>Bacteria</taxon>
        <taxon>Pseudomonadati</taxon>
        <taxon>Pseudomonadota</taxon>
        <taxon>Betaproteobacteria</taxon>
        <taxon>Burkholderiales</taxon>
        <taxon>Comamonadaceae</taxon>
        <taxon>Ottowia</taxon>
    </lineage>
</organism>
<dbReference type="InterPro" id="IPR042100">
    <property type="entry name" value="Bug_dom1"/>
</dbReference>
<evidence type="ECO:0000313" key="3">
    <source>
        <dbReference type="EMBL" id="MET4579638.1"/>
    </source>
</evidence>
<evidence type="ECO:0000256" key="2">
    <source>
        <dbReference type="SAM" id="SignalP"/>
    </source>
</evidence>